<comment type="caution">
    <text evidence="4">The sequence shown here is derived from an EMBL/GenBank/DDBJ whole genome shotgun (WGS) entry which is preliminary data.</text>
</comment>
<gene>
    <name evidence="4" type="ORF">RIF25_12520</name>
</gene>
<sequence>MTQFNWGSKRLLLGLFLGLGVLGAASVAESQNPSPPDANPVPQQALTILADVQQANSITGIVTARGNVQLIYPARQIQATATQAQYFSRERRIVLTGNVYVLQKGNSLRGDSVTYLIDQEKFVATPVTNQQVESILLIRDNPPKTTNPNP</sequence>
<dbReference type="Proteomes" id="UP001268256">
    <property type="component" value="Unassembled WGS sequence"/>
</dbReference>
<proteinExistence type="predicted"/>
<evidence type="ECO:0000256" key="1">
    <source>
        <dbReference type="ARBA" id="ARBA00023237"/>
    </source>
</evidence>
<dbReference type="Pfam" id="PF03968">
    <property type="entry name" value="LptD_N"/>
    <property type="match status" value="1"/>
</dbReference>
<evidence type="ECO:0000313" key="4">
    <source>
        <dbReference type="EMBL" id="MDS3861630.1"/>
    </source>
</evidence>
<evidence type="ECO:0000259" key="3">
    <source>
        <dbReference type="Pfam" id="PF03968"/>
    </source>
</evidence>
<keyword evidence="2" id="KW-0732">Signal</keyword>
<keyword evidence="1" id="KW-0472">Membrane</keyword>
<reference evidence="5" key="1">
    <citation type="submission" date="2023-07" db="EMBL/GenBank/DDBJ databases">
        <authorList>
            <person name="Luz R."/>
            <person name="Cordeiro R."/>
            <person name="Fonseca A."/>
            <person name="Goncalves V."/>
        </authorList>
    </citation>
    <scope>NUCLEOTIDE SEQUENCE [LARGE SCALE GENOMIC DNA]</scope>
    <source>
        <strain evidence="5">BACA0444</strain>
    </source>
</reference>
<name>A0AAE4JWQ0_9CYAN</name>
<evidence type="ECO:0000313" key="5">
    <source>
        <dbReference type="Proteomes" id="UP001268256"/>
    </source>
</evidence>
<evidence type="ECO:0000256" key="2">
    <source>
        <dbReference type="SAM" id="SignalP"/>
    </source>
</evidence>
<keyword evidence="1" id="KW-0998">Cell outer membrane</keyword>
<dbReference type="InterPro" id="IPR050218">
    <property type="entry name" value="LptD"/>
</dbReference>
<protein>
    <submittedName>
        <fullName evidence="4">LptA/OstA family protein</fullName>
    </submittedName>
</protein>
<dbReference type="GO" id="GO:1990351">
    <property type="term" value="C:transporter complex"/>
    <property type="evidence" value="ECO:0007669"/>
    <property type="project" value="TreeGrafter"/>
</dbReference>
<feature type="signal peptide" evidence="2">
    <location>
        <begin position="1"/>
        <end position="30"/>
    </location>
</feature>
<dbReference type="EMBL" id="JAVMIP010000014">
    <property type="protein sequence ID" value="MDS3861630.1"/>
    <property type="molecule type" value="Genomic_DNA"/>
</dbReference>
<keyword evidence="5" id="KW-1185">Reference proteome</keyword>
<dbReference type="Gene3D" id="2.60.450.10">
    <property type="entry name" value="Lipopolysaccharide (LPS) transport protein A like domain"/>
    <property type="match status" value="1"/>
</dbReference>
<dbReference type="InterPro" id="IPR005653">
    <property type="entry name" value="OstA-like_N"/>
</dbReference>
<organism evidence="4 5">
    <name type="scientific">Pseudocalidococcus azoricus BACA0444</name>
    <dbReference type="NCBI Taxonomy" id="2918990"/>
    <lineage>
        <taxon>Bacteria</taxon>
        <taxon>Bacillati</taxon>
        <taxon>Cyanobacteriota</taxon>
        <taxon>Cyanophyceae</taxon>
        <taxon>Acaryochloridales</taxon>
        <taxon>Thermosynechococcaceae</taxon>
        <taxon>Pseudocalidococcus</taxon>
        <taxon>Pseudocalidococcus azoricus</taxon>
    </lineage>
</organism>
<dbReference type="PANTHER" id="PTHR30189">
    <property type="entry name" value="LPS-ASSEMBLY PROTEIN"/>
    <property type="match status" value="1"/>
</dbReference>
<accession>A0AAE4JWQ0</accession>
<feature type="domain" description="Organic solvent tolerance-like N-terminal" evidence="3">
    <location>
        <begin position="75"/>
        <end position="120"/>
    </location>
</feature>
<dbReference type="AlphaFoldDB" id="A0AAE4JWQ0"/>
<dbReference type="PANTHER" id="PTHR30189:SF1">
    <property type="entry name" value="LPS-ASSEMBLY PROTEIN LPTD"/>
    <property type="match status" value="1"/>
</dbReference>
<feature type="chain" id="PRO_5042196910" evidence="2">
    <location>
        <begin position="31"/>
        <end position="150"/>
    </location>
</feature>
<dbReference type="GO" id="GO:0009279">
    <property type="term" value="C:cell outer membrane"/>
    <property type="evidence" value="ECO:0007669"/>
    <property type="project" value="TreeGrafter"/>
</dbReference>